<feature type="domain" description="EAL" evidence="3">
    <location>
        <begin position="139"/>
        <end position="390"/>
    </location>
</feature>
<dbReference type="Pfam" id="PF00563">
    <property type="entry name" value="EAL"/>
    <property type="match status" value="1"/>
</dbReference>
<sequence length="406" mass="44290">MFHHLGATRVLVVDDDPLHVELIRLILNECGITNTYGAKNGAAALAILANGIDLLICDLNMPEMNGIELLARIANLQCPPKIVLASGADTRILESARHFAQASRLTVLGTLVKPLNLNHLDDALLRFEAARLRHDIASPAISPTRLAHGIRDNAVNLEYQPKLDLVSGKVAGVEALLRWRDELGPASPKQVLDAAESSDIGERLTVSILQKAVSDRTLLAEQGFDVNIAVNMSLPELSRCGAVETLREIVEAQGCSPSNFTVEVTETYLVDDMSKALEAILRLRMHGFRISLDDYGTGTSTMQMLHMIPSSELKIDRSFLELTSQSKACVFLASAAALGLRLGQTVVAEGIETEAELQVARACGCHLGQGYLLARPMTREHLATWLSHREKDPALCTPERARDRFQ</sequence>
<accession>A0ABS0BBD5</accession>
<dbReference type="InterPro" id="IPR050706">
    <property type="entry name" value="Cyclic-di-GMP_PDE-like"/>
</dbReference>
<dbReference type="RefSeq" id="WP_194931606.1">
    <property type="nucleotide sequence ID" value="NZ_JADLZT010000007.1"/>
</dbReference>
<dbReference type="InterPro" id="IPR035919">
    <property type="entry name" value="EAL_sf"/>
</dbReference>
<dbReference type="Gene3D" id="3.40.50.2300">
    <property type="match status" value="1"/>
</dbReference>
<dbReference type="PROSITE" id="PS50883">
    <property type="entry name" value="EAL"/>
    <property type="match status" value="1"/>
</dbReference>
<gene>
    <name evidence="4" type="ORF">IU514_13260</name>
</gene>
<dbReference type="SUPFAM" id="SSF141868">
    <property type="entry name" value="EAL domain-like"/>
    <property type="match status" value="1"/>
</dbReference>
<evidence type="ECO:0000259" key="3">
    <source>
        <dbReference type="PROSITE" id="PS50883"/>
    </source>
</evidence>
<evidence type="ECO:0000256" key="1">
    <source>
        <dbReference type="PROSITE-ProRule" id="PRU00169"/>
    </source>
</evidence>
<dbReference type="Proteomes" id="UP001429984">
    <property type="component" value="Unassembled WGS sequence"/>
</dbReference>
<evidence type="ECO:0000313" key="4">
    <source>
        <dbReference type="EMBL" id="MBF6024994.1"/>
    </source>
</evidence>
<dbReference type="SMART" id="SM00448">
    <property type="entry name" value="REC"/>
    <property type="match status" value="1"/>
</dbReference>
<protein>
    <submittedName>
        <fullName evidence="4">EAL domain-containing response regulator</fullName>
    </submittedName>
</protein>
<dbReference type="PANTHER" id="PTHR33121:SF70">
    <property type="entry name" value="SIGNALING PROTEIN YKOW"/>
    <property type="match status" value="1"/>
</dbReference>
<keyword evidence="1" id="KW-0597">Phosphoprotein</keyword>
<dbReference type="SMART" id="SM00052">
    <property type="entry name" value="EAL"/>
    <property type="match status" value="1"/>
</dbReference>
<dbReference type="Pfam" id="PF00072">
    <property type="entry name" value="Response_reg"/>
    <property type="match status" value="1"/>
</dbReference>
<dbReference type="Gene3D" id="3.20.20.450">
    <property type="entry name" value="EAL domain"/>
    <property type="match status" value="1"/>
</dbReference>
<dbReference type="SUPFAM" id="SSF52172">
    <property type="entry name" value="CheY-like"/>
    <property type="match status" value="1"/>
</dbReference>
<name>A0ABS0BBD5_9GAMM</name>
<feature type="modified residue" description="4-aspartylphosphate" evidence="1">
    <location>
        <position position="58"/>
    </location>
</feature>
<dbReference type="EMBL" id="JADLZT010000007">
    <property type="protein sequence ID" value="MBF6024994.1"/>
    <property type="molecule type" value="Genomic_DNA"/>
</dbReference>
<proteinExistence type="predicted"/>
<dbReference type="PANTHER" id="PTHR33121">
    <property type="entry name" value="CYCLIC DI-GMP PHOSPHODIESTERASE PDEF"/>
    <property type="match status" value="1"/>
</dbReference>
<evidence type="ECO:0000259" key="2">
    <source>
        <dbReference type="PROSITE" id="PS50110"/>
    </source>
</evidence>
<keyword evidence="5" id="KW-1185">Reference proteome</keyword>
<evidence type="ECO:0000313" key="5">
    <source>
        <dbReference type="Proteomes" id="UP001429984"/>
    </source>
</evidence>
<dbReference type="CDD" id="cd01948">
    <property type="entry name" value="EAL"/>
    <property type="match status" value="1"/>
</dbReference>
<feature type="domain" description="Response regulatory" evidence="2">
    <location>
        <begin position="9"/>
        <end position="128"/>
    </location>
</feature>
<dbReference type="InterPro" id="IPR011006">
    <property type="entry name" value="CheY-like_superfamily"/>
</dbReference>
<dbReference type="InterPro" id="IPR001633">
    <property type="entry name" value="EAL_dom"/>
</dbReference>
<dbReference type="InterPro" id="IPR001789">
    <property type="entry name" value="Sig_transdc_resp-reg_receiver"/>
</dbReference>
<organism evidence="4 5">
    <name type="scientific">Lysobacter niastensis</name>
    <dbReference type="NCBI Taxonomy" id="380629"/>
    <lineage>
        <taxon>Bacteria</taxon>
        <taxon>Pseudomonadati</taxon>
        <taxon>Pseudomonadota</taxon>
        <taxon>Gammaproteobacteria</taxon>
        <taxon>Lysobacterales</taxon>
        <taxon>Lysobacteraceae</taxon>
        <taxon>Lysobacter</taxon>
    </lineage>
</organism>
<comment type="caution">
    <text evidence="4">The sequence shown here is derived from an EMBL/GenBank/DDBJ whole genome shotgun (WGS) entry which is preliminary data.</text>
</comment>
<reference evidence="4 5" key="1">
    <citation type="submission" date="2020-11" db="EMBL/GenBank/DDBJ databases">
        <title>Draft Genome Sequence and Secondary Metabolite Biosynthetic Potential of the Lysobacter niastensis Type strain DSM 18481.</title>
        <authorList>
            <person name="Turrini P."/>
            <person name="Artuso I."/>
            <person name="Tescari M."/>
            <person name="Lugli G.A."/>
            <person name="Frangipani E."/>
            <person name="Ventura M."/>
            <person name="Visca P."/>
        </authorList>
    </citation>
    <scope>NUCLEOTIDE SEQUENCE [LARGE SCALE GENOMIC DNA]</scope>
    <source>
        <strain evidence="4 5">DSM 18481</strain>
    </source>
</reference>
<dbReference type="PROSITE" id="PS50110">
    <property type="entry name" value="RESPONSE_REGULATORY"/>
    <property type="match status" value="1"/>
</dbReference>